<feature type="region of interest" description="Disordered" evidence="6">
    <location>
        <begin position="361"/>
        <end position="415"/>
    </location>
</feature>
<evidence type="ECO:0000259" key="7">
    <source>
        <dbReference type="Pfam" id="PF00149"/>
    </source>
</evidence>
<evidence type="ECO:0000256" key="1">
    <source>
        <dbReference type="ARBA" id="ARBA00010555"/>
    </source>
</evidence>
<dbReference type="Proteomes" id="UP000662111">
    <property type="component" value="Unassembled WGS sequence"/>
</dbReference>
<evidence type="ECO:0000256" key="4">
    <source>
        <dbReference type="ARBA" id="ARBA00022801"/>
    </source>
</evidence>
<dbReference type="SUPFAM" id="SSF56300">
    <property type="entry name" value="Metallo-dependent phosphatases"/>
    <property type="match status" value="1"/>
</dbReference>
<evidence type="ECO:0000256" key="6">
    <source>
        <dbReference type="SAM" id="MobiDB-lite"/>
    </source>
</evidence>
<keyword evidence="9" id="KW-1185">Reference proteome</keyword>
<name>A0ABQ2F424_9MICO</name>
<dbReference type="CDD" id="cd00840">
    <property type="entry name" value="MPP_Mre11_N"/>
    <property type="match status" value="1"/>
</dbReference>
<proteinExistence type="inferred from homology"/>
<dbReference type="InterPro" id="IPR004843">
    <property type="entry name" value="Calcineurin-like_PHP"/>
</dbReference>
<dbReference type="InterPro" id="IPR029052">
    <property type="entry name" value="Metallo-depent_PP-like"/>
</dbReference>
<organism evidence="8 9">
    <name type="scientific">Ornithinimicrobium pekingense</name>
    <dbReference type="NCBI Taxonomy" id="384677"/>
    <lineage>
        <taxon>Bacteria</taxon>
        <taxon>Bacillati</taxon>
        <taxon>Actinomycetota</taxon>
        <taxon>Actinomycetes</taxon>
        <taxon>Micrococcales</taxon>
        <taxon>Ornithinimicrobiaceae</taxon>
        <taxon>Ornithinimicrobium</taxon>
    </lineage>
</organism>
<dbReference type="InterPro" id="IPR014577">
    <property type="entry name" value="UCP033093_metalloPase"/>
</dbReference>
<gene>
    <name evidence="8" type="ORF">GCM10011509_03940</name>
</gene>
<dbReference type="PANTHER" id="PTHR30337:SF0">
    <property type="entry name" value="NUCLEASE SBCCD SUBUNIT D"/>
    <property type="match status" value="1"/>
</dbReference>
<keyword evidence="4" id="KW-0378">Hydrolase</keyword>
<comment type="similarity">
    <text evidence="1">Belongs to the SbcD family.</text>
</comment>
<dbReference type="Gene3D" id="3.60.21.10">
    <property type="match status" value="1"/>
</dbReference>
<evidence type="ECO:0000256" key="3">
    <source>
        <dbReference type="ARBA" id="ARBA00022722"/>
    </source>
</evidence>
<evidence type="ECO:0000256" key="2">
    <source>
        <dbReference type="ARBA" id="ARBA00013365"/>
    </source>
</evidence>
<dbReference type="InterPro" id="IPR041796">
    <property type="entry name" value="Mre11_N"/>
</dbReference>
<feature type="compositionally biased region" description="Acidic residues" evidence="6">
    <location>
        <begin position="365"/>
        <end position="376"/>
    </location>
</feature>
<dbReference type="EMBL" id="BMLB01000001">
    <property type="protein sequence ID" value="GGK58772.1"/>
    <property type="molecule type" value="Genomic_DNA"/>
</dbReference>
<sequence>MVVVRFLHTADWQIGMTRRFLSSEAQPRFSQSRVDVIRRLGRVAQDQACAFVVVCGDVFESNQLTPQTVRRALEALRSVPVPVYLLPGNHDPLDAMSVYTSAVFREEAPEHVHVLDGPGPHRVAPGVELVAAPWGSKHPGRDLVAEALSVVDQGPAPAGTVRVVVGHGAVDELDPDRRNPASISTGPLRAALDEGQIHYVALGDRHSRTQVGDRPGIHYSGAPEATAWREERPGDVLVVEVEPGAEVRVTPHHVGTWSFHLVQERLGSDADLDALDARLRALPDKDRAVVRLALRGELTVAQHARLEEVCARHRDTLAALDQWGRHTDLAVLDDGTDWEDLGLGGFLATAVEEIRASARPVGGAVDEDGAEAEAEAEGAGLGVGEDRPGLEEERRGEEAAREPFRPGRDDDETSARDALALLYRLTRGGVA</sequence>
<keyword evidence="3" id="KW-0540">Nuclease</keyword>
<accession>A0ABQ2F424</accession>
<evidence type="ECO:0000313" key="8">
    <source>
        <dbReference type="EMBL" id="GGK58772.1"/>
    </source>
</evidence>
<dbReference type="PANTHER" id="PTHR30337">
    <property type="entry name" value="COMPONENT OF ATP-DEPENDENT DSDNA EXONUCLEASE"/>
    <property type="match status" value="1"/>
</dbReference>
<feature type="compositionally biased region" description="Basic and acidic residues" evidence="6">
    <location>
        <begin position="384"/>
        <end position="408"/>
    </location>
</feature>
<evidence type="ECO:0000256" key="5">
    <source>
        <dbReference type="ARBA" id="ARBA00022839"/>
    </source>
</evidence>
<reference evidence="9" key="1">
    <citation type="journal article" date="2019" name="Int. J. Syst. Evol. Microbiol.">
        <title>The Global Catalogue of Microorganisms (GCM) 10K type strain sequencing project: providing services to taxonomists for standard genome sequencing and annotation.</title>
        <authorList>
            <consortium name="The Broad Institute Genomics Platform"/>
            <consortium name="The Broad Institute Genome Sequencing Center for Infectious Disease"/>
            <person name="Wu L."/>
            <person name="Ma J."/>
        </authorList>
    </citation>
    <scope>NUCLEOTIDE SEQUENCE [LARGE SCALE GENOMIC DNA]</scope>
    <source>
        <strain evidence="9">CGMCC 1.5362</strain>
    </source>
</reference>
<dbReference type="PIRSF" id="PIRSF033093">
    <property type="entry name" value="UCP_ML1119"/>
    <property type="match status" value="1"/>
</dbReference>
<feature type="domain" description="Calcineurin-like phosphoesterase" evidence="7">
    <location>
        <begin position="5"/>
        <end position="179"/>
    </location>
</feature>
<dbReference type="Pfam" id="PF00149">
    <property type="entry name" value="Metallophos"/>
    <property type="match status" value="1"/>
</dbReference>
<dbReference type="InterPro" id="IPR050535">
    <property type="entry name" value="DNA_Repair-Maintenance_Comp"/>
</dbReference>
<protein>
    <recommendedName>
        <fullName evidence="2">Nuclease SbcCD subunit D</fullName>
    </recommendedName>
</protein>
<keyword evidence="5" id="KW-0269">Exonuclease</keyword>
<evidence type="ECO:0000313" key="9">
    <source>
        <dbReference type="Proteomes" id="UP000662111"/>
    </source>
</evidence>
<comment type="caution">
    <text evidence="8">The sequence shown here is derived from an EMBL/GenBank/DDBJ whole genome shotgun (WGS) entry which is preliminary data.</text>
</comment>